<proteinExistence type="predicted"/>
<evidence type="ECO:0000313" key="2">
    <source>
        <dbReference type="Proteomes" id="UP001500655"/>
    </source>
</evidence>
<name>A0ABN2JRD9_9ACTN</name>
<dbReference type="EMBL" id="BAAALS010000001">
    <property type="protein sequence ID" value="GAA1735649.1"/>
    <property type="molecule type" value="Genomic_DNA"/>
</dbReference>
<accession>A0ABN2JRD9</accession>
<comment type="caution">
    <text evidence="1">The sequence shown here is derived from an EMBL/GenBank/DDBJ whole genome shotgun (WGS) entry which is preliminary data.</text>
</comment>
<protein>
    <submittedName>
        <fullName evidence="1">Uncharacterized protein</fullName>
    </submittedName>
</protein>
<reference evidence="1 2" key="1">
    <citation type="journal article" date="2019" name="Int. J. Syst. Evol. Microbiol.">
        <title>The Global Catalogue of Microorganisms (GCM) 10K type strain sequencing project: providing services to taxonomists for standard genome sequencing and annotation.</title>
        <authorList>
            <consortium name="The Broad Institute Genomics Platform"/>
            <consortium name="The Broad Institute Genome Sequencing Center for Infectious Disease"/>
            <person name="Wu L."/>
            <person name="Ma J."/>
        </authorList>
    </citation>
    <scope>NUCLEOTIDE SEQUENCE [LARGE SCALE GENOMIC DNA]</scope>
    <source>
        <strain evidence="1 2">JCM 13249</strain>
    </source>
</reference>
<keyword evidence="2" id="KW-1185">Reference proteome</keyword>
<evidence type="ECO:0000313" key="1">
    <source>
        <dbReference type="EMBL" id="GAA1735649.1"/>
    </source>
</evidence>
<sequence length="162" mass="17667">MSDFDHHDWDGAPPEGGFVQVRVDLDGVKGFGSFVHDETVRNLDPFAQRIARACDDDTVAFGNRRAFPALYEARADYQASLHQAISNLREFVAASRILVGAVDKVVEQYGSTDALSAKAVDKILGDAVAQAALERKAHDEMVRIASAHTSLPTSVTKWGEPR</sequence>
<dbReference type="Proteomes" id="UP001500655">
    <property type="component" value="Unassembled WGS sequence"/>
</dbReference>
<organism evidence="1 2">
    <name type="scientific">Luedemannella helvata</name>
    <dbReference type="NCBI Taxonomy" id="349315"/>
    <lineage>
        <taxon>Bacteria</taxon>
        <taxon>Bacillati</taxon>
        <taxon>Actinomycetota</taxon>
        <taxon>Actinomycetes</taxon>
        <taxon>Micromonosporales</taxon>
        <taxon>Micromonosporaceae</taxon>
        <taxon>Luedemannella</taxon>
    </lineage>
</organism>
<gene>
    <name evidence="1" type="ORF">GCM10009681_02610</name>
</gene>